<evidence type="ECO:0000313" key="3">
    <source>
        <dbReference type="Proteomes" id="UP000436989"/>
    </source>
</evidence>
<dbReference type="AlphaFoldDB" id="A0A6N8GK30"/>
<gene>
    <name evidence="2" type="ORF">GMA12_07990</name>
</gene>
<keyword evidence="3" id="KW-1185">Reference proteome</keyword>
<keyword evidence="1" id="KW-1133">Transmembrane helix</keyword>
<accession>A0A6N8GK30</accession>
<reference evidence="2 3" key="1">
    <citation type="submission" date="2019-12" db="EMBL/GenBank/DDBJ databases">
        <authorList>
            <person name="Shi Y."/>
        </authorList>
    </citation>
    <scope>NUCLEOTIDE SEQUENCE [LARGE SCALE GENOMIC DNA]</scope>
    <source>
        <strain evidence="2 3">JCM 17929</strain>
    </source>
</reference>
<evidence type="ECO:0000313" key="2">
    <source>
        <dbReference type="EMBL" id="MUN63079.1"/>
    </source>
</evidence>
<name>A0A6N8GK30_9MICC</name>
<comment type="caution">
    <text evidence="2">The sequence shown here is derived from an EMBL/GenBank/DDBJ whole genome shotgun (WGS) entry which is preliminary data.</text>
</comment>
<keyword evidence="1" id="KW-0812">Transmembrane</keyword>
<sequence length="257" mass="28615">MTTTDSLPELLPVLLQLVPPVGMFFAALGLLVLALRLVFVLGRAVTTSAQKMLHGTERPPSRRPEHRVVAAARRAGAEDMRTAWLQWQLRPGNTQKAISELSTLPRTLAVTPRADWNVEKFRAHGAEVWAIRPLAVTPAWRQKVDARLDWMAARVSDLADNPFDAARGQTSEQYLFHEDREVRDAYLEGGTAAAERIMETITAARERVREDAATEGAAAFLAKQRNAAFDQLRNTYRPTRTRDAHAAWDAAAEDVGR</sequence>
<organism evidence="2 3">
    <name type="scientific">Kocuria sediminis</name>
    <dbReference type="NCBI Taxonomy" id="1038857"/>
    <lineage>
        <taxon>Bacteria</taxon>
        <taxon>Bacillati</taxon>
        <taxon>Actinomycetota</taxon>
        <taxon>Actinomycetes</taxon>
        <taxon>Micrococcales</taxon>
        <taxon>Micrococcaceae</taxon>
        <taxon>Kocuria</taxon>
    </lineage>
</organism>
<dbReference type="Proteomes" id="UP000436989">
    <property type="component" value="Unassembled WGS sequence"/>
</dbReference>
<evidence type="ECO:0000256" key="1">
    <source>
        <dbReference type="SAM" id="Phobius"/>
    </source>
</evidence>
<dbReference type="EMBL" id="WOGU01000005">
    <property type="protein sequence ID" value="MUN63079.1"/>
    <property type="molecule type" value="Genomic_DNA"/>
</dbReference>
<keyword evidence="1" id="KW-0472">Membrane</keyword>
<protein>
    <submittedName>
        <fullName evidence="2">Uncharacterized protein</fullName>
    </submittedName>
</protein>
<dbReference type="RefSeq" id="WP_156268837.1">
    <property type="nucleotide sequence ID" value="NZ_WOGU01000005.1"/>
</dbReference>
<feature type="transmembrane region" description="Helical" evidence="1">
    <location>
        <begin position="20"/>
        <end position="42"/>
    </location>
</feature>
<proteinExistence type="predicted"/>